<dbReference type="SUPFAM" id="SSF103088">
    <property type="entry name" value="OmpA-like"/>
    <property type="match status" value="1"/>
</dbReference>
<feature type="compositionally biased region" description="Basic and acidic residues" evidence="4">
    <location>
        <begin position="280"/>
        <end position="293"/>
    </location>
</feature>
<dbReference type="CDD" id="cd07185">
    <property type="entry name" value="OmpA_C-like"/>
    <property type="match status" value="1"/>
</dbReference>
<keyword evidence="2 5" id="KW-0472">Membrane</keyword>
<evidence type="ECO:0000256" key="4">
    <source>
        <dbReference type="SAM" id="MobiDB-lite"/>
    </source>
</evidence>
<keyword evidence="3" id="KW-0998">Cell outer membrane</keyword>
<dbReference type="Pfam" id="PF00691">
    <property type="entry name" value="OmpA"/>
    <property type="match status" value="1"/>
</dbReference>
<feature type="compositionally biased region" description="Basic residues" evidence="4">
    <location>
        <begin position="294"/>
        <end position="305"/>
    </location>
</feature>
<dbReference type="InterPro" id="IPR050330">
    <property type="entry name" value="Bact_OuterMem_StrucFunc"/>
</dbReference>
<reference evidence="7" key="1">
    <citation type="submission" date="2018-06" db="EMBL/GenBank/DDBJ databases">
        <authorList>
            <person name="Zhirakovskaya E."/>
        </authorList>
    </citation>
    <scope>NUCLEOTIDE SEQUENCE</scope>
</reference>
<dbReference type="Gene3D" id="2.60.40.2540">
    <property type="match status" value="1"/>
</dbReference>
<dbReference type="Gene3D" id="3.30.1330.60">
    <property type="entry name" value="OmpA-like domain"/>
    <property type="match status" value="1"/>
</dbReference>
<comment type="subcellular location">
    <subcellularLocation>
        <location evidence="1">Cell outer membrane</location>
    </subcellularLocation>
</comment>
<accession>A0A3B1A9A7</accession>
<keyword evidence="5" id="KW-0812">Transmembrane</keyword>
<feature type="transmembrane region" description="Helical" evidence="5">
    <location>
        <begin position="21"/>
        <end position="40"/>
    </location>
</feature>
<evidence type="ECO:0000313" key="7">
    <source>
        <dbReference type="EMBL" id="VAX02356.1"/>
    </source>
</evidence>
<dbReference type="PRINTS" id="PR01021">
    <property type="entry name" value="OMPADOMAIN"/>
</dbReference>
<dbReference type="PROSITE" id="PS51123">
    <property type="entry name" value="OMPA_2"/>
    <property type="match status" value="1"/>
</dbReference>
<dbReference type="AlphaFoldDB" id="A0A3B1A9A7"/>
<protein>
    <recommendedName>
        <fullName evidence="6">OmpA-like domain-containing protein</fullName>
    </recommendedName>
</protein>
<dbReference type="PRINTS" id="PR01023">
    <property type="entry name" value="NAFLGMOTY"/>
</dbReference>
<dbReference type="InterPro" id="IPR036737">
    <property type="entry name" value="OmpA-like_sf"/>
</dbReference>
<dbReference type="InterPro" id="IPR041544">
    <property type="entry name" value="MotY_N"/>
</dbReference>
<evidence type="ECO:0000256" key="5">
    <source>
        <dbReference type="SAM" id="Phobius"/>
    </source>
</evidence>
<organism evidence="7">
    <name type="scientific">hydrothermal vent metagenome</name>
    <dbReference type="NCBI Taxonomy" id="652676"/>
    <lineage>
        <taxon>unclassified sequences</taxon>
        <taxon>metagenomes</taxon>
        <taxon>ecological metagenomes</taxon>
    </lineage>
</organism>
<dbReference type="GO" id="GO:0009279">
    <property type="term" value="C:cell outer membrane"/>
    <property type="evidence" value="ECO:0007669"/>
    <property type="project" value="UniProtKB-SubCell"/>
</dbReference>
<keyword evidence="5" id="KW-1133">Transmembrane helix</keyword>
<sequence>MLLNTLSVPIHCSLLQRTAQQAVLVIILLCGISGVTMAGMQHYQAPLGNVNWQTSSKKLHCTLSHDIPLYGTATFTQTAGRKLEFKLTAKRQASRNRDRAHLRSLPPGWKHQTGVVDLGEIPIHKGNTPFQLQEDLSRRMLAELQKGMFPTFSYRDWADARDEVTVVLPGINIKPVLDEFITCLTNLPVYKFSDFKDSLLHFAFGKSTLNKKNQKRLDELVRYIKTDPQLKYIDITGHTDDIGRRRSNDKLSQQRSQAVKNYLISKGVSPQLFKLKALGERSPKASNRTDKGRAQNRRAMVRLVK</sequence>
<feature type="domain" description="OmpA-like" evidence="6">
    <location>
        <begin position="190"/>
        <end position="305"/>
    </location>
</feature>
<evidence type="ECO:0000256" key="3">
    <source>
        <dbReference type="ARBA" id="ARBA00023237"/>
    </source>
</evidence>
<evidence type="ECO:0000256" key="2">
    <source>
        <dbReference type="ARBA" id="ARBA00023136"/>
    </source>
</evidence>
<dbReference type="InterPro" id="IPR006665">
    <property type="entry name" value="OmpA-like"/>
</dbReference>
<dbReference type="PANTHER" id="PTHR30329">
    <property type="entry name" value="STATOR ELEMENT OF FLAGELLAR MOTOR COMPLEX"/>
    <property type="match status" value="1"/>
</dbReference>
<name>A0A3B1A9A7_9ZZZZ</name>
<proteinExistence type="predicted"/>
<dbReference type="Pfam" id="PF18393">
    <property type="entry name" value="MotY_N"/>
    <property type="match status" value="1"/>
</dbReference>
<feature type="region of interest" description="Disordered" evidence="4">
    <location>
        <begin position="280"/>
        <end position="305"/>
    </location>
</feature>
<dbReference type="InterPro" id="IPR006664">
    <property type="entry name" value="OMP_bac"/>
</dbReference>
<dbReference type="EMBL" id="UOFV01000307">
    <property type="protein sequence ID" value="VAX02356.1"/>
    <property type="molecule type" value="Genomic_DNA"/>
</dbReference>
<evidence type="ECO:0000259" key="6">
    <source>
        <dbReference type="PROSITE" id="PS51123"/>
    </source>
</evidence>
<dbReference type="PANTHER" id="PTHR30329:SF21">
    <property type="entry name" value="LIPOPROTEIN YIAD-RELATED"/>
    <property type="match status" value="1"/>
</dbReference>
<evidence type="ECO:0000256" key="1">
    <source>
        <dbReference type="ARBA" id="ARBA00004442"/>
    </source>
</evidence>
<gene>
    <name evidence="7" type="ORF">MNBD_GAMMA19-2053</name>
</gene>